<reference evidence="1" key="1">
    <citation type="journal article" date="2023" name="Mol. Phylogenet. Evol.">
        <title>Genome-scale phylogeny and comparative genomics of the fungal order Sordariales.</title>
        <authorList>
            <person name="Hensen N."/>
            <person name="Bonometti L."/>
            <person name="Westerberg I."/>
            <person name="Brannstrom I.O."/>
            <person name="Guillou S."/>
            <person name="Cros-Aarteil S."/>
            <person name="Calhoun S."/>
            <person name="Haridas S."/>
            <person name="Kuo A."/>
            <person name="Mondo S."/>
            <person name="Pangilinan J."/>
            <person name="Riley R."/>
            <person name="LaButti K."/>
            <person name="Andreopoulos B."/>
            <person name="Lipzen A."/>
            <person name="Chen C."/>
            <person name="Yan M."/>
            <person name="Daum C."/>
            <person name="Ng V."/>
            <person name="Clum A."/>
            <person name="Steindorff A."/>
            <person name="Ohm R.A."/>
            <person name="Martin F."/>
            <person name="Silar P."/>
            <person name="Natvig D.O."/>
            <person name="Lalanne C."/>
            <person name="Gautier V."/>
            <person name="Ament-Velasquez S.L."/>
            <person name="Kruys A."/>
            <person name="Hutchinson M.I."/>
            <person name="Powell A.J."/>
            <person name="Barry K."/>
            <person name="Miller A.N."/>
            <person name="Grigoriev I.V."/>
            <person name="Debuchy R."/>
            <person name="Gladieux P."/>
            <person name="Hiltunen Thoren M."/>
            <person name="Johannesson H."/>
        </authorList>
    </citation>
    <scope>NUCLEOTIDE SEQUENCE</scope>
    <source>
        <strain evidence="1">CBS 958.72</strain>
    </source>
</reference>
<gene>
    <name evidence="1" type="ORF">B0T24DRAFT_265857</name>
</gene>
<proteinExistence type="predicted"/>
<accession>A0AAE0KCA9</accession>
<sequence length="115" mass="12612">MLPFKSLVIATRLKLTRMTAAALYYALCIAPAVAGHLVPLDGDDLPGQHSILVASLSGRWRPKALPRPLSWVFLLFLRSRVRTFVVGDRLIRNGKVLGVAAHTGCGISRLKLARR</sequence>
<evidence type="ECO:0000313" key="1">
    <source>
        <dbReference type="EMBL" id="KAK3373517.1"/>
    </source>
</evidence>
<reference evidence="1" key="2">
    <citation type="submission" date="2023-06" db="EMBL/GenBank/DDBJ databases">
        <authorList>
            <consortium name="Lawrence Berkeley National Laboratory"/>
            <person name="Haridas S."/>
            <person name="Hensen N."/>
            <person name="Bonometti L."/>
            <person name="Westerberg I."/>
            <person name="Brannstrom I.O."/>
            <person name="Guillou S."/>
            <person name="Cros-Aarteil S."/>
            <person name="Calhoun S."/>
            <person name="Kuo A."/>
            <person name="Mondo S."/>
            <person name="Pangilinan J."/>
            <person name="Riley R."/>
            <person name="Labutti K."/>
            <person name="Andreopoulos B."/>
            <person name="Lipzen A."/>
            <person name="Chen C."/>
            <person name="Yanf M."/>
            <person name="Daum C."/>
            <person name="Ng V."/>
            <person name="Clum A."/>
            <person name="Steindorff A."/>
            <person name="Ohm R."/>
            <person name="Martin F."/>
            <person name="Silar P."/>
            <person name="Natvig D."/>
            <person name="Lalanne C."/>
            <person name="Gautier V."/>
            <person name="Ament-Velasquez S.L."/>
            <person name="Kruys A."/>
            <person name="Hutchinson M.I."/>
            <person name="Powell A.J."/>
            <person name="Barry K."/>
            <person name="Miller A.N."/>
            <person name="Grigoriev I.V."/>
            <person name="Debuchy R."/>
            <person name="Gladieux P."/>
            <person name="Thoren M.H."/>
            <person name="Johannesson H."/>
        </authorList>
    </citation>
    <scope>NUCLEOTIDE SEQUENCE</scope>
    <source>
        <strain evidence="1">CBS 958.72</strain>
    </source>
</reference>
<dbReference type="AlphaFoldDB" id="A0AAE0KCA9"/>
<dbReference type="Proteomes" id="UP001287356">
    <property type="component" value="Unassembled WGS sequence"/>
</dbReference>
<dbReference type="EMBL" id="JAULSN010000004">
    <property type="protein sequence ID" value="KAK3373517.1"/>
    <property type="molecule type" value="Genomic_DNA"/>
</dbReference>
<keyword evidence="2" id="KW-1185">Reference proteome</keyword>
<protein>
    <submittedName>
        <fullName evidence="1">Uncharacterized protein</fullName>
    </submittedName>
</protein>
<comment type="caution">
    <text evidence="1">The sequence shown here is derived from an EMBL/GenBank/DDBJ whole genome shotgun (WGS) entry which is preliminary data.</text>
</comment>
<evidence type="ECO:0000313" key="2">
    <source>
        <dbReference type="Proteomes" id="UP001287356"/>
    </source>
</evidence>
<name>A0AAE0KCA9_9PEZI</name>
<organism evidence="1 2">
    <name type="scientific">Lasiosphaeria ovina</name>
    <dbReference type="NCBI Taxonomy" id="92902"/>
    <lineage>
        <taxon>Eukaryota</taxon>
        <taxon>Fungi</taxon>
        <taxon>Dikarya</taxon>
        <taxon>Ascomycota</taxon>
        <taxon>Pezizomycotina</taxon>
        <taxon>Sordariomycetes</taxon>
        <taxon>Sordariomycetidae</taxon>
        <taxon>Sordariales</taxon>
        <taxon>Lasiosphaeriaceae</taxon>
        <taxon>Lasiosphaeria</taxon>
    </lineage>
</organism>